<keyword evidence="1" id="KW-0812">Transmembrane</keyword>
<feature type="signal peptide" evidence="2">
    <location>
        <begin position="1"/>
        <end position="21"/>
    </location>
</feature>
<name>A0ABQ9E4J0_TEGGR</name>
<organism evidence="3 4">
    <name type="scientific">Tegillarca granosa</name>
    <name type="common">Malaysian cockle</name>
    <name type="synonym">Anadara granosa</name>
    <dbReference type="NCBI Taxonomy" id="220873"/>
    <lineage>
        <taxon>Eukaryota</taxon>
        <taxon>Metazoa</taxon>
        <taxon>Spiralia</taxon>
        <taxon>Lophotrochozoa</taxon>
        <taxon>Mollusca</taxon>
        <taxon>Bivalvia</taxon>
        <taxon>Autobranchia</taxon>
        <taxon>Pteriomorphia</taxon>
        <taxon>Arcoida</taxon>
        <taxon>Arcoidea</taxon>
        <taxon>Arcidae</taxon>
        <taxon>Tegillarca</taxon>
    </lineage>
</organism>
<sequence>MENCMVLICFAFVFFLPFVLQGVGMFTPNWVSNGNCTRIDMNEAALALQATSFVILLLNVLSLGWTICCSSDDEDDDGVILMCYFVCKQSGDDDVGYGSRYDSRTGSQNEMTVSTTGLSGQPVSSAGSVFAGQVISHEESGISGGMAFVRRIQIVRIMRLSHIME</sequence>
<evidence type="ECO:0000256" key="1">
    <source>
        <dbReference type="SAM" id="Phobius"/>
    </source>
</evidence>
<keyword evidence="1" id="KW-0472">Membrane</keyword>
<keyword evidence="2" id="KW-0732">Signal</keyword>
<comment type="caution">
    <text evidence="3">The sequence shown here is derived from an EMBL/GenBank/DDBJ whole genome shotgun (WGS) entry which is preliminary data.</text>
</comment>
<evidence type="ECO:0000313" key="4">
    <source>
        <dbReference type="Proteomes" id="UP001217089"/>
    </source>
</evidence>
<keyword evidence="4" id="KW-1185">Reference proteome</keyword>
<proteinExistence type="predicted"/>
<evidence type="ECO:0000313" key="3">
    <source>
        <dbReference type="EMBL" id="KAJ8298455.1"/>
    </source>
</evidence>
<feature type="chain" id="PRO_5045711359" description="Transmembrane protein" evidence="2">
    <location>
        <begin position="22"/>
        <end position="165"/>
    </location>
</feature>
<accession>A0ABQ9E4J0</accession>
<dbReference type="Proteomes" id="UP001217089">
    <property type="component" value="Unassembled WGS sequence"/>
</dbReference>
<dbReference type="EMBL" id="JARBDR010000923">
    <property type="protein sequence ID" value="KAJ8298455.1"/>
    <property type="molecule type" value="Genomic_DNA"/>
</dbReference>
<gene>
    <name evidence="3" type="ORF">KUTeg_024986</name>
</gene>
<evidence type="ECO:0008006" key="5">
    <source>
        <dbReference type="Google" id="ProtNLM"/>
    </source>
</evidence>
<evidence type="ECO:0000256" key="2">
    <source>
        <dbReference type="SAM" id="SignalP"/>
    </source>
</evidence>
<keyword evidence="1" id="KW-1133">Transmembrane helix</keyword>
<reference evidence="3 4" key="1">
    <citation type="submission" date="2022-12" db="EMBL/GenBank/DDBJ databases">
        <title>Chromosome-level genome of Tegillarca granosa.</title>
        <authorList>
            <person name="Kim J."/>
        </authorList>
    </citation>
    <scope>NUCLEOTIDE SEQUENCE [LARGE SCALE GENOMIC DNA]</scope>
    <source>
        <strain evidence="3">Teg-2019</strain>
        <tissue evidence="3">Adductor muscle</tissue>
    </source>
</reference>
<protein>
    <recommendedName>
        <fullName evidence="5">Transmembrane protein</fullName>
    </recommendedName>
</protein>
<feature type="transmembrane region" description="Helical" evidence="1">
    <location>
        <begin position="46"/>
        <end position="68"/>
    </location>
</feature>